<name>A0A0M9WNU3_RHORH</name>
<keyword evidence="5" id="KW-0443">Lipid metabolism</keyword>
<dbReference type="Pfam" id="PF00378">
    <property type="entry name" value="ECH_1"/>
    <property type="match status" value="1"/>
</dbReference>
<dbReference type="Gene3D" id="3.90.226.10">
    <property type="entry name" value="2-enoyl-CoA Hydratase, Chain A, domain 1"/>
    <property type="match status" value="1"/>
</dbReference>
<dbReference type="Proteomes" id="UP000037712">
    <property type="component" value="Unassembled WGS sequence"/>
</dbReference>
<sequence length="250" mass="26104">MSVATTREESVGIITLDRPPANAFDEAQADALAEAVTTLGEDPAVRAVLIRSARRIFCGGADIAMMESWSTKPDRGARLRRFTARLQDVFARIEALPKPSVAALAGAATGGGLELALACDFRVAGASVKLGLPEVGIGLLPGAGGTQRLTRLAGPSVAHRLVLGAELVTGRTAERLGIVQWATDVDVETEARALADRLAQLPPAAYAAAKRCIAAARGDDGFARELDEISRLIEAPDTAALLEGFVARAR</sequence>
<dbReference type="GO" id="GO:0004300">
    <property type="term" value="F:enoyl-CoA hydratase activity"/>
    <property type="evidence" value="ECO:0007669"/>
    <property type="project" value="UniProtKB-EC"/>
</dbReference>
<accession>A0A0M9WNU3</accession>
<evidence type="ECO:0000256" key="11">
    <source>
        <dbReference type="RuleBase" id="RU003707"/>
    </source>
</evidence>
<evidence type="ECO:0000256" key="10">
    <source>
        <dbReference type="ARBA" id="ARBA00073436"/>
    </source>
</evidence>
<dbReference type="GO" id="GO:0006635">
    <property type="term" value="P:fatty acid beta-oxidation"/>
    <property type="evidence" value="ECO:0007669"/>
    <property type="project" value="TreeGrafter"/>
</dbReference>
<evidence type="ECO:0000256" key="7">
    <source>
        <dbReference type="ARBA" id="ARBA00023709"/>
    </source>
</evidence>
<comment type="caution">
    <text evidence="12">The sequence shown here is derived from an EMBL/GenBank/DDBJ whole genome shotgun (WGS) entry which is preliminary data.</text>
</comment>
<dbReference type="RefSeq" id="WP_054372898.1">
    <property type="nucleotide sequence ID" value="NZ_AZYO01000026.1"/>
</dbReference>
<dbReference type="PROSITE" id="PS00166">
    <property type="entry name" value="ENOYL_COA_HYDRATASE"/>
    <property type="match status" value="1"/>
</dbReference>
<dbReference type="InterPro" id="IPR029045">
    <property type="entry name" value="ClpP/crotonase-like_dom_sf"/>
</dbReference>
<dbReference type="EMBL" id="AZYO01000026">
    <property type="protein sequence ID" value="KOS55987.1"/>
    <property type="molecule type" value="Genomic_DNA"/>
</dbReference>
<dbReference type="CDD" id="cd06558">
    <property type="entry name" value="crotonase-like"/>
    <property type="match status" value="1"/>
</dbReference>
<comment type="catalytic activity">
    <reaction evidence="8">
        <text>a 4-saturated-(3S)-3-hydroxyacyl-CoA = a (3E)-enoyl-CoA + H2O</text>
        <dbReference type="Rhea" id="RHEA:20724"/>
        <dbReference type="ChEBI" id="CHEBI:15377"/>
        <dbReference type="ChEBI" id="CHEBI:58521"/>
        <dbReference type="ChEBI" id="CHEBI:137480"/>
        <dbReference type="EC" id="4.2.1.17"/>
    </reaction>
</comment>
<dbReference type="AlphaFoldDB" id="A0A0M9WNU3"/>
<dbReference type="InterPro" id="IPR018376">
    <property type="entry name" value="Enoyl-CoA_hyd/isom_CS"/>
</dbReference>
<gene>
    <name evidence="12" type="ORF">Z051_11805</name>
</gene>
<dbReference type="PANTHER" id="PTHR11941:SF169">
    <property type="entry name" value="(7AS)-7A-METHYL-1,5-DIOXO-2,3,5,6,7,7A-HEXAHYDRO-1H-INDENE-CARBOXYL-COA HYDROLASE"/>
    <property type="match status" value="1"/>
</dbReference>
<protein>
    <recommendedName>
        <fullName evidence="9">Probable enoyl-CoA hydratase EchA17</fullName>
        <ecNumber evidence="3">4.2.1.17</ecNumber>
    </recommendedName>
    <alternativeName>
        <fullName evidence="10">Probable enoyl-CoA hydratase echA17</fullName>
    </alternativeName>
</protein>
<evidence type="ECO:0000256" key="5">
    <source>
        <dbReference type="ARBA" id="ARBA00023098"/>
    </source>
</evidence>
<organism evidence="12 13">
    <name type="scientific">Rhodococcus rhodochrous KG-21</name>
    <dbReference type="NCBI Taxonomy" id="1441923"/>
    <lineage>
        <taxon>Bacteria</taxon>
        <taxon>Bacillati</taxon>
        <taxon>Actinomycetota</taxon>
        <taxon>Actinomycetes</taxon>
        <taxon>Mycobacteriales</taxon>
        <taxon>Nocardiaceae</taxon>
        <taxon>Rhodococcus</taxon>
    </lineage>
</organism>
<evidence type="ECO:0000256" key="4">
    <source>
        <dbReference type="ARBA" id="ARBA00022832"/>
    </source>
</evidence>
<comment type="similarity">
    <text evidence="2 11">Belongs to the enoyl-CoA hydratase/isomerase family.</text>
</comment>
<comment type="catalytic activity">
    <reaction evidence="7">
        <text>a (3S)-3-hydroxyacyl-CoA = a (2E)-enoyl-CoA + H2O</text>
        <dbReference type="Rhea" id="RHEA:16105"/>
        <dbReference type="ChEBI" id="CHEBI:15377"/>
        <dbReference type="ChEBI" id="CHEBI:57318"/>
        <dbReference type="ChEBI" id="CHEBI:58856"/>
        <dbReference type="EC" id="4.2.1.17"/>
    </reaction>
</comment>
<evidence type="ECO:0000256" key="1">
    <source>
        <dbReference type="ARBA" id="ARBA00002994"/>
    </source>
</evidence>
<dbReference type="SUPFAM" id="SSF52096">
    <property type="entry name" value="ClpP/crotonase"/>
    <property type="match status" value="1"/>
</dbReference>
<evidence type="ECO:0000256" key="9">
    <source>
        <dbReference type="ARBA" id="ARBA00039456"/>
    </source>
</evidence>
<comment type="function">
    <text evidence="1">Could possibly oxidize fatty acids using specific components.</text>
</comment>
<proteinExistence type="inferred from homology"/>
<dbReference type="PATRIC" id="fig|1441923.3.peg.2600"/>
<dbReference type="PANTHER" id="PTHR11941">
    <property type="entry name" value="ENOYL-COA HYDRATASE-RELATED"/>
    <property type="match status" value="1"/>
</dbReference>
<dbReference type="FunFam" id="3.90.226.10:FF:000009">
    <property type="entry name" value="Carnitinyl-CoA dehydratase"/>
    <property type="match status" value="1"/>
</dbReference>
<reference evidence="12 13" key="1">
    <citation type="journal article" date="2015" name="Genome Announc.">
        <title>Draft Genome Sequence of Rhodococcus rhodochrous Strain KG-21, a Soil Isolate from Oil Fields of Krishna-Godavari Basin, India.</title>
        <authorList>
            <person name="Dawar C."/>
            <person name="Aggarwal R.K."/>
        </authorList>
    </citation>
    <scope>NUCLEOTIDE SEQUENCE [LARGE SCALE GENOMIC DNA]</scope>
    <source>
        <strain evidence="12 13">KG-21</strain>
    </source>
</reference>
<evidence type="ECO:0000256" key="8">
    <source>
        <dbReference type="ARBA" id="ARBA00023717"/>
    </source>
</evidence>
<evidence type="ECO:0000313" key="12">
    <source>
        <dbReference type="EMBL" id="KOS55987.1"/>
    </source>
</evidence>
<keyword evidence="4" id="KW-0276">Fatty acid metabolism</keyword>
<evidence type="ECO:0000256" key="3">
    <source>
        <dbReference type="ARBA" id="ARBA00012076"/>
    </source>
</evidence>
<reference evidence="13" key="2">
    <citation type="submission" date="2015-01" db="EMBL/GenBank/DDBJ databases">
        <title>Draft genome sequence of potential hydrocarbon metabolising strain of Rhodococcus rhodochrous.</title>
        <authorList>
            <person name="Aggarwal R.K."/>
            <person name="Dawar C."/>
        </authorList>
    </citation>
    <scope>NUCLEOTIDE SEQUENCE [LARGE SCALE GENOMIC DNA]</scope>
    <source>
        <strain evidence="13">KG-21</strain>
    </source>
</reference>
<dbReference type="InterPro" id="IPR001753">
    <property type="entry name" value="Enoyl-CoA_hydra/iso"/>
</dbReference>
<evidence type="ECO:0000313" key="13">
    <source>
        <dbReference type="Proteomes" id="UP000037712"/>
    </source>
</evidence>
<evidence type="ECO:0000256" key="2">
    <source>
        <dbReference type="ARBA" id="ARBA00005254"/>
    </source>
</evidence>
<keyword evidence="6" id="KW-0456">Lyase</keyword>
<evidence type="ECO:0000256" key="6">
    <source>
        <dbReference type="ARBA" id="ARBA00023239"/>
    </source>
</evidence>
<dbReference type="EC" id="4.2.1.17" evidence="3"/>